<feature type="domain" description="HTH tetR-type" evidence="5">
    <location>
        <begin position="15"/>
        <end position="75"/>
    </location>
</feature>
<dbReference type="Pfam" id="PF00440">
    <property type="entry name" value="TetR_N"/>
    <property type="match status" value="1"/>
</dbReference>
<dbReference type="PANTHER" id="PTHR47506:SF6">
    <property type="entry name" value="HTH-TYPE TRANSCRIPTIONAL REPRESSOR NEMR"/>
    <property type="match status" value="1"/>
</dbReference>
<evidence type="ECO:0000256" key="1">
    <source>
        <dbReference type="ARBA" id="ARBA00023015"/>
    </source>
</evidence>
<dbReference type="PROSITE" id="PS50977">
    <property type="entry name" value="HTH_TETR_2"/>
    <property type="match status" value="1"/>
</dbReference>
<dbReference type="Gene3D" id="1.10.10.60">
    <property type="entry name" value="Homeodomain-like"/>
    <property type="match status" value="1"/>
</dbReference>
<dbReference type="PANTHER" id="PTHR47506">
    <property type="entry name" value="TRANSCRIPTIONAL REGULATORY PROTEIN"/>
    <property type="match status" value="1"/>
</dbReference>
<evidence type="ECO:0000313" key="6">
    <source>
        <dbReference type="EMBL" id="GGU34618.1"/>
    </source>
</evidence>
<reference evidence="7" key="1">
    <citation type="journal article" date="2019" name="Int. J. Syst. Evol. Microbiol.">
        <title>The Global Catalogue of Microorganisms (GCM) 10K type strain sequencing project: providing services to taxonomists for standard genome sequencing and annotation.</title>
        <authorList>
            <consortium name="The Broad Institute Genomics Platform"/>
            <consortium name="The Broad Institute Genome Sequencing Center for Infectious Disease"/>
            <person name="Wu L."/>
            <person name="Ma J."/>
        </authorList>
    </citation>
    <scope>NUCLEOTIDE SEQUENCE [LARGE SCALE GENOMIC DNA]</scope>
    <source>
        <strain evidence="7">JCM 3296</strain>
    </source>
</reference>
<dbReference type="InterPro" id="IPR036271">
    <property type="entry name" value="Tet_transcr_reg_TetR-rel_C_sf"/>
</dbReference>
<organism evidence="6 7">
    <name type="scientific">Lentzea flava</name>
    <dbReference type="NCBI Taxonomy" id="103732"/>
    <lineage>
        <taxon>Bacteria</taxon>
        <taxon>Bacillati</taxon>
        <taxon>Actinomycetota</taxon>
        <taxon>Actinomycetes</taxon>
        <taxon>Pseudonocardiales</taxon>
        <taxon>Pseudonocardiaceae</taxon>
        <taxon>Lentzea</taxon>
    </lineage>
</organism>
<dbReference type="SUPFAM" id="SSF48498">
    <property type="entry name" value="Tetracyclin repressor-like, C-terminal domain"/>
    <property type="match status" value="1"/>
</dbReference>
<dbReference type="EMBL" id="BMRE01000009">
    <property type="protein sequence ID" value="GGU34618.1"/>
    <property type="molecule type" value="Genomic_DNA"/>
</dbReference>
<protein>
    <submittedName>
        <fullName evidence="6">TetR family transcriptional regulator</fullName>
    </submittedName>
</protein>
<evidence type="ECO:0000256" key="3">
    <source>
        <dbReference type="ARBA" id="ARBA00023163"/>
    </source>
</evidence>
<evidence type="ECO:0000256" key="2">
    <source>
        <dbReference type="ARBA" id="ARBA00023125"/>
    </source>
</evidence>
<dbReference type="Proteomes" id="UP000649573">
    <property type="component" value="Unassembled WGS sequence"/>
</dbReference>
<dbReference type="InterPro" id="IPR009057">
    <property type="entry name" value="Homeodomain-like_sf"/>
</dbReference>
<keyword evidence="2 4" id="KW-0238">DNA-binding</keyword>
<name>A0ABQ2UH36_9PSEU</name>
<sequence length="204" mass="22224">MLVAMARLTRAESQARTRTLLTETAQKLFLRDGYHATSLEKVADAAGFSKGAVYSNFGSKDELCLVVLDALYAERIARIAEVFTTGTTVEDRLTAFEAYAETMIGDAPRTQFEVEFALQARKDSGLRQELARRANSVVDALKGLIDHQAEELGLHPVLPTENVARALLSLGIGLGVQRFVDGEPSISVLTDTMRVLLGVGLPMR</sequence>
<keyword evidence="3" id="KW-0804">Transcription</keyword>
<gene>
    <name evidence="6" type="ORF">GCM10010178_28640</name>
</gene>
<keyword evidence="7" id="KW-1185">Reference proteome</keyword>
<evidence type="ECO:0000313" key="7">
    <source>
        <dbReference type="Proteomes" id="UP000649573"/>
    </source>
</evidence>
<dbReference type="Gene3D" id="1.10.357.10">
    <property type="entry name" value="Tetracycline Repressor, domain 2"/>
    <property type="match status" value="1"/>
</dbReference>
<feature type="DNA-binding region" description="H-T-H motif" evidence="4">
    <location>
        <begin position="38"/>
        <end position="57"/>
    </location>
</feature>
<proteinExistence type="predicted"/>
<dbReference type="InterPro" id="IPR001647">
    <property type="entry name" value="HTH_TetR"/>
</dbReference>
<comment type="caution">
    <text evidence="6">The sequence shown here is derived from an EMBL/GenBank/DDBJ whole genome shotgun (WGS) entry which is preliminary data.</text>
</comment>
<evidence type="ECO:0000259" key="5">
    <source>
        <dbReference type="PROSITE" id="PS50977"/>
    </source>
</evidence>
<dbReference type="SUPFAM" id="SSF46689">
    <property type="entry name" value="Homeodomain-like"/>
    <property type="match status" value="1"/>
</dbReference>
<accession>A0ABQ2UH36</accession>
<dbReference type="PRINTS" id="PR00455">
    <property type="entry name" value="HTHTETR"/>
</dbReference>
<evidence type="ECO:0000256" key="4">
    <source>
        <dbReference type="PROSITE-ProRule" id="PRU00335"/>
    </source>
</evidence>
<keyword evidence="1" id="KW-0805">Transcription regulation</keyword>